<protein>
    <submittedName>
        <fullName evidence="2">Uncharacterized protein</fullName>
    </submittedName>
</protein>
<proteinExistence type="predicted"/>
<dbReference type="Proteomes" id="UP000004221">
    <property type="component" value="Unassembled WGS sequence"/>
</dbReference>
<accession>I4EJP8</accession>
<feature type="compositionally biased region" description="Basic residues" evidence="1">
    <location>
        <begin position="138"/>
        <end position="160"/>
    </location>
</feature>
<sequence length="160" mass="17752">MAEVVTSMAGERSQRQRRHPELWRLLGAQLAAQEKPATPEAQREFIREARLAAGKTVNDRILLLVAIQVAANETPLEPRLVGETARWLLRKHGEPLSEEAVVDEVPDAIAAVLEAREQSAAAGRRRALAARSQAPVRQPKRSTGRRPRGSSYGGKRRRRS</sequence>
<evidence type="ECO:0000256" key="1">
    <source>
        <dbReference type="SAM" id="MobiDB-lite"/>
    </source>
</evidence>
<name>I4EJP8_9BACT</name>
<evidence type="ECO:0000313" key="2">
    <source>
        <dbReference type="EMBL" id="CCF84910.1"/>
    </source>
</evidence>
<organism evidence="2 3">
    <name type="scientific">Nitrolancea hollandica Lb</name>
    <dbReference type="NCBI Taxonomy" id="1129897"/>
    <lineage>
        <taxon>Bacteria</taxon>
        <taxon>Pseudomonadati</taxon>
        <taxon>Thermomicrobiota</taxon>
        <taxon>Thermomicrobia</taxon>
        <taxon>Sphaerobacterales</taxon>
        <taxon>Sphaerobacterineae</taxon>
        <taxon>Sphaerobacteraceae</taxon>
        <taxon>Nitrolancea</taxon>
    </lineage>
</organism>
<gene>
    <name evidence="2" type="ORF">NITHO_4180009</name>
</gene>
<dbReference type="AlphaFoldDB" id="I4EJP8"/>
<comment type="caution">
    <text evidence="2">The sequence shown here is derived from an EMBL/GenBank/DDBJ whole genome shotgun (WGS) entry which is preliminary data.</text>
</comment>
<reference evidence="2 3" key="1">
    <citation type="journal article" date="2012" name="ISME J.">
        <title>Nitrification expanded: discovery, physiology and genomics of a nitrite-oxidizing bacterium from the phylum Chloroflexi.</title>
        <authorList>
            <person name="Sorokin D.Y."/>
            <person name="Lucker S."/>
            <person name="Vejmelkova D."/>
            <person name="Kostrikina N.A."/>
            <person name="Kleerebezem R."/>
            <person name="Rijpstra W.I."/>
            <person name="Damste J.S."/>
            <person name="Le Paslier D."/>
            <person name="Muyzer G."/>
            <person name="Wagner M."/>
            <person name="van Loosdrecht M.C."/>
            <person name="Daims H."/>
        </authorList>
    </citation>
    <scope>NUCLEOTIDE SEQUENCE [LARGE SCALE GENOMIC DNA]</scope>
    <source>
        <strain evidence="3">none</strain>
    </source>
</reference>
<feature type="region of interest" description="Disordered" evidence="1">
    <location>
        <begin position="122"/>
        <end position="160"/>
    </location>
</feature>
<evidence type="ECO:0000313" key="3">
    <source>
        <dbReference type="Proteomes" id="UP000004221"/>
    </source>
</evidence>
<dbReference type="EMBL" id="CAGS01000355">
    <property type="protein sequence ID" value="CCF84910.1"/>
    <property type="molecule type" value="Genomic_DNA"/>
</dbReference>
<keyword evidence="3" id="KW-1185">Reference proteome</keyword>